<organism evidence="6 7">
    <name type="scientific">Gonapodya prolifera (strain JEL478)</name>
    <name type="common">Monoblepharis prolifera</name>
    <dbReference type="NCBI Taxonomy" id="1344416"/>
    <lineage>
        <taxon>Eukaryota</taxon>
        <taxon>Fungi</taxon>
        <taxon>Fungi incertae sedis</taxon>
        <taxon>Chytridiomycota</taxon>
        <taxon>Chytridiomycota incertae sedis</taxon>
        <taxon>Monoblepharidomycetes</taxon>
        <taxon>Monoblepharidales</taxon>
        <taxon>Gonapodyaceae</taxon>
        <taxon>Gonapodya</taxon>
    </lineage>
</organism>
<gene>
    <name evidence="6" type="ORF">M427DRAFT_28780</name>
</gene>
<dbReference type="EC" id="3.4.-.-" evidence="3"/>
<keyword evidence="7" id="KW-1185">Reference proteome</keyword>
<evidence type="ECO:0000259" key="5">
    <source>
        <dbReference type="Pfam" id="PF04389"/>
    </source>
</evidence>
<dbReference type="PANTHER" id="PTHR12283:SF6">
    <property type="entry name" value="GLUTAMINYL-PEPTIDE CYCLOTRANSFERASE-RELATED"/>
    <property type="match status" value="1"/>
</dbReference>
<dbReference type="GO" id="GO:0016603">
    <property type="term" value="F:glutaminyl-peptide cyclotransferase activity"/>
    <property type="evidence" value="ECO:0007669"/>
    <property type="project" value="TreeGrafter"/>
</dbReference>
<feature type="domain" description="Peptidase M28" evidence="5">
    <location>
        <begin position="236"/>
        <end position="485"/>
    </location>
</feature>
<proteinExistence type="inferred from homology"/>
<dbReference type="GO" id="GO:0006508">
    <property type="term" value="P:proteolysis"/>
    <property type="evidence" value="ECO:0007669"/>
    <property type="project" value="UniProtKB-KW"/>
</dbReference>
<dbReference type="InterPro" id="IPR040234">
    <property type="entry name" value="QC/QCL"/>
</dbReference>
<keyword evidence="3" id="KW-0645">Protease</keyword>
<keyword evidence="3" id="KW-0378">Hydrolase</keyword>
<name>A0A139AT55_GONPJ</name>
<dbReference type="SUPFAM" id="SSF53187">
    <property type="entry name" value="Zn-dependent exopeptidases"/>
    <property type="match status" value="1"/>
</dbReference>
<dbReference type="EMBL" id="KQ965737">
    <property type="protein sequence ID" value="KXS19911.1"/>
    <property type="molecule type" value="Genomic_DNA"/>
</dbReference>
<evidence type="ECO:0000256" key="3">
    <source>
        <dbReference type="RuleBase" id="RU361240"/>
    </source>
</evidence>
<keyword evidence="2" id="KW-0012">Acyltransferase</keyword>
<evidence type="ECO:0000313" key="7">
    <source>
        <dbReference type="Proteomes" id="UP000070544"/>
    </source>
</evidence>
<evidence type="ECO:0000256" key="2">
    <source>
        <dbReference type="ARBA" id="ARBA00023315"/>
    </source>
</evidence>
<dbReference type="GO" id="GO:0008233">
    <property type="term" value="F:peptidase activity"/>
    <property type="evidence" value="ECO:0007669"/>
    <property type="project" value="UniProtKB-KW"/>
</dbReference>
<evidence type="ECO:0000256" key="1">
    <source>
        <dbReference type="ARBA" id="ARBA00022679"/>
    </source>
</evidence>
<dbReference type="AlphaFoldDB" id="A0A139AT55"/>
<sequence length="501" mass="55182">MRAATGVIGPKQRLFAGGRPALLEVSAEDSRERQGGLGRKHWAGSGGGRTGLGPSWVGPAGWRTPEGHVPSTRMESQLNIQQLRLINKRTCHAVAIKMWMRSYSLRLRRHFPTVVSACAITPRTGSVPYHGGTTQRTAPSRHLHLSRNFNYSYSTLDPSAFHHVLSSLHPPPHAFSPTPHPHSLLAPLLIPRVPGSDGSRDVRSYLRTTLERAGWEVEDDTSVARTPMGEEVEVVNVVATWPGRGWMEEEGVAVVLGAHYDSKILPTPRPFLGATDAATSVAILLHLARHLPPFLHLLQSPNRTTSRCAFHTSSTAPTAPPTVRLVFFDAEESVGPWSSTDGLYGSRALASRWHSEGFLHRIALLVVMDLLAARGEPDRVPCFEDGTWKAWEHLRSVERRVAKVRGNGDVQADRTRRRPFFFPSGSSYSVAGRPVEDDHLPFARLGVPCVHLCPEDFPRVWHTERDDAGAVDVDKCVAWAEIVGTWVVEALGVDVGEVMRV</sequence>
<protein>
    <recommendedName>
        <fullName evidence="3">Peptide hydrolase</fullName>
        <ecNumber evidence="3">3.4.-.-</ecNumber>
    </recommendedName>
</protein>
<dbReference type="OrthoDB" id="3907302at2759"/>
<feature type="region of interest" description="Disordered" evidence="4">
    <location>
        <begin position="29"/>
        <end position="60"/>
    </location>
</feature>
<dbReference type="Proteomes" id="UP000070544">
    <property type="component" value="Unassembled WGS sequence"/>
</dbReference>
<dbReference type="GO" id="GO:0008270">
    <property type="term" value="F:zinc ion binding"/>
    <property type="evidence" value="ECO:0007669"/>
    <property type="project" value="TreeGrafter"/>
</dbReference>
<dbReference type="Gene3D" id="3.40.630.10">
    <property type="entry name" value="Zn peptidases"/>
    <property type="match status" value="1"/>
</dbReference>
<comment type="similarity">
    <text evidence="3">Belongs to the peptidase M28 family.</text>
</comment>
<keyword evidence="3" id="KW-0479">Metal-binding</keyword>
<keyword evidence="3" id="KW-0862">Zinc</keyword>
<evidence type="ECO:0000313" key="6">
    <source>
        <dbReference type="EMBL" id="KXS19911.1"/>
    </source>
</evidence>
<dbReference type="InterPro" id="IPR007484">
    <property type="entry name" value="Peptidase_M28"/>
</dbReference>
<reference evidence="6 7" key="1">
    <citation type="journal article" date="2015" name="Genome Biol. Evol.">
        <title>Phylogenomic analyses indicate that early fungi evolved digesting cell walls of algal ancestors of land plants.</title>
        <authorList>
            <person name="Chang Y."/>
            <person name="Wang S."/>
            <person name="Sekimoto S."/>
            <person name="Aerts A.L."/>
            <person name="Choi C."/>
            <person name="Clum A."/>
            <person name="LaButti K.M."/>
            <person name="Lindquist E.A."/>
            <person name="Yee Ngan C."/>
            <person name="Ohm R.A."/>
            <person name="Salamov A.A."/>
            <person name="Grigoriev I.V."/>
            <person name="Spatafora J.W."/>
            <person name="Berbee M.L."/>
        </authorList>
    </citation>
    <scope>NUCLEOTIDE SEQUENCE [LARGE SCALE GENOMIC DNA]</scope>
    <source>
        <strain evidence="6 7">JEL478</strain>
    </source>
</reference>
<dbReference type="Pfam" id="PF04389">
    <property type="entry name" value="Peptidase_M28"/>
    <property type="match status" value="1"/>
</dbReference>
<keyword evidence="1" id="KW-0808">Transferase</keyword>
<evidence type="ECO:0000256" key="4">
    <source>
        <dbReference type="SAM" id="MobiDB-lite"/>
    </source>
</evidence>
<dbReference type="PANTHER" id="PTHR12283">
    <property type="entry name" value="GLUTAMINYL-PEPTIDE CYCLOTRANSFERASE"/>
    <property type="match status" value="1"/>
</dbReference>
<accession>A0A139AT55</accession>